<keyword evidence="1" id="KW-0175">Coiled coil</keyword>
<dbReference type="Gene3D" id="1.25.40.10">
    <property type="entry name" value="Tetratricopeptide repeat domain"/>
    <property type="match status" value="2"/>
</dbReference>
<feature type="compositionally biased region" description="Low complexity" evidence="2">
    <location>
        <begin position="379"/>
        <end position="394"/>
    </location>
</feature>
<dbReference type="InterPro" id="IPR019734">
    <property type="entry name" value="TPR_rpt"/>
</dbReference>
<protein>
    <submittedName>
        <fullName evidence="3">Tetratricopeptide repeat-containing protein</fullName>
    </submittedName>
</protein>
<accession>A0ABT1JFT6</accession>
<evidence type="ECO:0000313" key="4">
    <source>
        <dbReference type="Proteomes" id="UP000791080"/>
    </source>
</evidence>
<proteinExistence type="predicted"/>
<reference evidence="3 4" key="2">
    <citation type="submission" date="2022-06" db="EMBL/GenBank/DDBJ databases">
        <title>Genomic Encyclopedia of Type Strains, Phase I: the one thousand microbial genomes (KMG-I) project.</title>
        <authorList>
            <person name="Kyrpides N."/>
        </authorList>
    </citation>
    <scope>NUCLEOTIDE SEQUENCE [LARGE SCALE GENOMIC DNA]</scope>
    <source>
        <strain evidence="3 4">DSM 43889</strain>
    </source>
</reference>
<comment type="caution">
    <text evidence="3">The sequence shown here is derived from an EMBL/GenBank/DDBJ whole genome shotgun (WGS) entry which is preliminary data.</text>
</comment>
<dbReference type="SMART" id="SM00028">
    <property type="entry name" value="TPR"/>
    <property type="match status" value="3"/>
</dbReference>
<sequence length="931" mass="102964">MSHSEQEVEEMLRAAWRLPYGASQVAAAEEVVRRSDAVGRPGLRYASRILAVAAYQYGGEPAKMVVPFSWCLAAYDRGESDSRFDHQLFWYFKGVIGALTSFPEVSLDRTRAVLADMERRYRLAGHGVGPVHQRRARVHRHLGDLDAAEEEYRLWCASPRSAMSDCAGCEPSEKVYHLEDTGRYEEAVALAAPVLDGELACTEQPHGILTALLRPYLRVGALDDAADAHRRAYRAVQHDRSELALVAEHIRFCALSGNEVRGLELVERHLGWLDEPPSPMTEMEFAAAASRTLDLIVARGHGDDPVRRPGFREREATTVPVARLRDELADRALAVAARFDERNGTSHQSESVRGQLVEEPLVDHLPLSGLVRRGRSGQAPATAPTAPGEPPTAEVLPERPEALAELAEREMWFENEGRAASAWERFDELCPHPEPALLARRLVAHGFRLADGDVELAQETWRRAMTLFARVGDLVRENETRTRLGVLLCQGGRSEEGLAEINRGLLALDGDGHRGEALRARCRLAAAYHLSDRTDDAVELLAEAVERAERFGDRVVLAGVVAQHARFASQAGLDARTRLLPLWERALEELEAFPPSTLLRRVQFGLASLRANLGELPGAYGLFAEAARTDESALRFAALHRRAQVALNLGRSLEAQEQLTDLVVDLEEDGQAERAAYVRLDLADACLRIELPDEAAEATEEALPALERLGDVDELYRGRFLLAQSYRALGHVEQALALFDELVEYCEREENPAGVAQMHGHVADVLDEQDRDAEAAERYLRAAEACRRAERRVEELENRRKAALSWHWAGEGERAWEVLSGADELAAELPAGDPAVGWQRARLSYDAARILAALGRLDDGLPRASAAAAGFRALDGRVEAAIADVLRGRMLIDLDRRDEAEVVLTHALDELPEGADNYRERVAELLAELRG</sequence>
<evidence type="ECO:0000256" key="2">
    <source>
        <dbReference type="SAM" id="MobiDB-lite"/>
    </source>
</evidence>
<feature type="coiled-coil region" evidence="1">
    <location>
        <begin position="779"/>
        <end position="806"/>
    </location>
</feature>
<feature type="region of interest" description="Disordered" evidence="2">
    <location>
        <begin position="372"/>
        <end position="394"/>
    </location>
</feature>
<evidence type="ECO:0000256" key="1">
    <source>
        <dbReference type="SAM" id="Coils"/>
    </source>
</evidence>
<dbReference type="InterPro" id="IPR011990">
    <property type="entry name" value="TPR-like_helical_dom_sf"/>
</dbReference>
<dbReference type="Proteomes" id="UP000791080">
    <property type="component" value="Unassembled WGS sequence"/>
</dbReference>
<evidence type="ECO:0000313" key="3">
    <source>
        <dbReference type="EMBL" id="MCP2331350.1"/>
    </source>
</evidence>
<dbReference type="RefSeq" id="WP_051314432.1">
    <property type="nucleotide sequence ID" value="NZ_AUBJ02000001.1"/>
</dbReference>
<organism evidence="3 4">
    <name type="scientific">Actinoalloteichus caeruleus DSM 43889</name>
    <dbReference type="NCBI Taxonomy" id="1120930"/>
    <lineage>
        <taxon>Bacteria</taxon>
        <taxon>Bacillati</taxon>
        <taxon>Actinomycetota</taxon>
        <taxon>Actinomycetes</taxon>
        <taxon>Pseudonocardiales</taxon>
        <taxon>Pseudonocardiaceae</taxon>
        <taxon>Actinoalloteichus</taxon>
        <taxon>Actinoalloteichus cyanogriseus</taxon>
    </lineage>
</organism>
<dbReference type="SUPFAM" id="SSF48452">
    <property type="entry name" value="TPR-like"/>
    <property type="match status" value="2"/>
</dbReference>
<keyword evidence="4" id="KW-1185">Reference proteome</keyword>
<dbReference type="EMBL" id="AUBJ02000001">
    <property type="protein sequence ID" value="MCP2331350.1"/>
    <property type="molecule type" value="Genomic_DNA"/>
</dbReference>
<reference evidence="3 4" key="1">
    <citation type="submission" date="2013-07" db="EMBL/GenBank/DDBJ databases">
        <authorList>
            <consortium name="DOE Joint Genome Institute"/>
            <person name="Reeve W."/>
            <person name="Huntemann M."/>
            <person name="Han J."/>
            <person name="Chen A."/>
            <person name="Kyrpides N."/>
            <person name="Mavromatis K."/>
            <person name="Markowitz V."/>
            <person name="Palaniappan K."/>
            <person name="Ivanova N."/>
            <person name="Schaumberg A."/>
            <person name="Pati A."/>
            <person name="Liolios K."/>
            <person name="Nordberg H.P."/>
            <person name="Cantor M.N."/>
            <person name="Hua S.X."/>
            <person name="Woyke T."/>
        </authorList>
    </citation>
    <scope>NUCLEOTIDE SEQUENCE [LARGE SCALE GENOMIC DNA]</scope>
    <source>
        <strain evidence="3 4">DSM 43889</strain>
    </source>
</reference>
<gene>
    <name evidence="3" type="ORF">G443_001620</name>
</gene>
<name>A0ABT1JFT6_ACTCY</name>